<proteinExistence type="predicted"/>
<evidence type="ECO:0000313" key="2">
    <source>
        <dbReference type="Proteomes" id="UP000030671"/>
    </source>
</evidence>
<dbReference type="HOGENOM" id="CLU_2542841_0_0_1"/>
<dbReference type="EMBL" id="KI925461">
    <property type="protein sequence ID" value="ETW78527.1"/>
    <property type="molecule type" value="Genomic_DNA"/>
</dbReference>
<accession>W4JY67</accession>
<keyword evidence="2" id="KW-1185">Reference proteome</keyword>
<gene>
    <name evidence="1" type="ORF">HETIRDRAFT_386694</name>
</gene>
<sequence length="83" mass="9412">MSSSAPSVPGVHKVDSISAAVTFVEECFSRFRSLAYLEVETGKRSWNKSWWHRSPEGLVKAISSEEGLSAREYFEWEGIWEDA</sequence>
<dbReference type="GeneID" id="20672286"/>
<dbReference type="AlphaFoldDB" id="W4JY67"/>
<dbReference type="InParanoid" id="W4JY67"/>
<dbReference type="RefSeq" id="XP_009548863.1">
    <property type="nucleotide sequence ID" value="XM_009550568.1"/>
</dbReference>
<protein>
    <submittedName>
        <fullName evidence="1">Uncharacterized protein</fullName>
    </submittedName>
</protein>
<name>W4JY67_HETIT</name>
<dbReference type="KEGG" id="hir:HETIRDRAFT_386694"/>
<organism evidence="1 2">
    <name type="scientific">Heterobasidion irregulare (strain TC 32-1)</name>
    <dbReference type="NCBI Taxonomy" id="747525"/>
    <lineage>
        <taxon>Eukaryota</taxon>
        <taxon>Fungi</taxon>
        <taxon>Dikarya</taxon>
        <taxon>Basidiomycota</taxon>
        <taxon>Agaricomycotina</taxon>
        <taxon>Agaricomycetes</taxon>
        <taxon>Russulales</taxon>
        <taxon>Bondarzewiaceae</taxon>
        <taxon>Heterobasidion</taxon>
        <taxon>Heterobasidion annosum species complex</taxon>
    </lineage>
</organism>
<dbReference type="OrthoDB" id="10674337at2759"/>
<dbReference type="Proteomes" id="UP000030671">
    <property type="component" value="Unassembled WGS sequence"/>
</dbReference>
<reference evidence="1 2" key="1">
    <citation type="journal article" date="2012" name="New Phytol.">
        <title>Insight into trade-off between wood decay and parasitism from the genome of a fungal forest pathogen.</title>
        <authorList>
            <person name="Olson A."/>
            <person name="Aerts A."/>
            <person name="Asiegbu F."/>
            <person name="Belbahri L."/>
            <person name="Bouzid O."/>
            <person name="Broberg A."/>
            <person name="Canback B."/>
            <person name="Coutinho P.M."/>
            <person name="Cullen D."/>
            <person name="Dalman K."/>
            <person name="Deflorio G."/>
            <person name="van Diepen L.T."/>
            <person name="Dunand C."/>
            <person name="Duplessis S."/>
            <person name="Durling M."/>
            <person name="Gonthier P."/>
            <person name="Grimwood J."/>
            <person name="Fossdal C.G."/>
            <person name="Hansson D."/>
            <person name="Henrissat B."/>
            <person name="Hietala A."/>
            <person name="Himmelstrand K."/>
            <person name="Hoffmeister D."/>
            <person name="Hogberg N."/>
            <person name="James T.Y."/>
            <person name="Karlsson M."/>
            <person name="Kohler A."/>
            <person name="Kues U."/>
            <person name="Lee Y.H."/>
            <person name="Lin Y.C."/>
            <person name="Lind M."/>
            <person name="Lindquist E."/>
            <person name="Lombard V."/>
            <person name="Lucas S."/>
            <person name="Lunden K."/>
            <person name="Morin E."/>
            <person name="Murat C."/>
            <person name="Park J."/>
            <person name="Raffaello T."/>
            <person name="Rouze P."/>
            <person name="Salamov A."/>
            <person name="Schmutz J."/>
            <person name="Solheim H."/>
            <person name="Stahlberg J."/>
            <person name="Velez H."/>
            <person name="de Vries R.P."/>
            <person name="Wiebenga A."/>
            <person name="Woodward S."/>
            <person name="Yakovlev I."/>
            <person name="Garbelotto M."/>
            <person name="Martin F."/>
            <person name="Grigoriev I.V."/>
            <person name="Stenlid J."/>
        </authorList>
    </citation>
    <scope>NUCLEOTIDE SEQUENCE [LARGE SCALE GENOMIC DNA]</scope>
    <source>
        <strain evidence="1 2">TC 32-1</strain>
    </source>
</reference>
<evidence type="ECO:0000313" key="1">
    <source>
        <dbReference type="EMBL" id="ETW78527.1"/>
    </source>
</evidence>